<protein>
    <submittedName>
        <fullName evidence="1">Uncharacterized protein</fullName>
    </submittedName>
</protein>
<dbReference type="Proteomes" id="UP000011770">
    <property type="component" value="Unassembled WGS sequence"/>
</dbReference>
<evidence type="ECO:0000313" key="2">
    <source>
        <dbReference type="Proteomes" id="UP000011770"/>
    </source>
</evidence>
<accession>M3GBT3</accession>
<organism evidence="1 2">
    <name type="scientific">Leptospira weilii serovar Topaz str. LT2116</name>
    <dbReference type="NCBI Taxonomy" id="1088540"/>
    <lineage>
        <taxon>Bacteria</taxon>
        <taxon>Pseudomonadati</taxon>
        <taxon>Spirochaetota</taxon>
        <taxon>Spirochaetia</taxon>
        <taxon>Leptospirales</taxon>
        <taxon>Leptospiraceae</taxon>
        <taxon>Leptospira</taxon>
    </lineage>
</organism>
<gene>
    <name evidence="1" type="ORF">LEP1GSC188_2038</name>
</gene>
<proteinExistence type="predicted"/>
<reference evidence="1 2" key="1">
    <citation type="submission" date="2013-01" db="EMBL/GenBank/DDBJ databases">
        <authorList>
            <person name="Harkins D.M."/>
            <person name="Durkin A.S."/>
            <person name="Brinkac L.M."/>
            <person name="Haft D.H."/>
            <person name="Selengut J.D."/>
            <person name="Sanka R."/>
            <person name="DePew J."/>
            <person name="Purushe J."/>
            <person name="Tulsiani S.M."/>
            <person name="Graham G.C."/>
            <person name="Burns M.-A."/>
            <person name="Dohnt M.F."/>
            <person name="Smythe L.D."/>
            <person name="McKay D.B."/>
            <person name="Craig S.B."/>
            <person name="Vinetz J.M."/>
            <person name="Sutton G.G."/>
            <person name="Nierman W.C."/>
            <person name="Fouts D.E."/>
        </authorList>
    </citation>
    <scope>NUCLEOTIDE SEQUENCE [LARGE SCALE GENOMIC DNA]</scope>
    <source>
        <strain evidence="1 2">LT2116</strain>
    </source>
</reference>
<sequence length="42" mass="4697">MIVTDLSQGFETNSESQALVGFQPKDFLFESSASILMKNERT</sequence>
<dbReference type="EMBL" id="AHOR02000013">
    <property type="protein sequence ID" value="EMF83399.1"/>
    <property type="molecule type" value="Genomic_DNA"/>
</dbReference>
<dbReference type="AlphaFoldDB" id="M3GBT3"/>
<evidence type="ECO:0000313" key="1">
    <source>
        <dbReference type="EMBL" id="EMF83399.1"/>
    </source>
</evidence>
<name>M3GBT3_9LEPT</name>
<comment type="caution">
    <text evidence="1">The sequence shown here is derived from an EMBL/GenBank/DDBJ whole genome shotgun (WGS) entry which is preliminary data.</text>
</comment>